<accession>A0A2A4JRY0</accession>
<protein>
    <submittedName>
        <fullName evidence="1">Uncharacterized protein</fullName>
    </submittedName>
</protein>
<dbReference type="Pfam" id="PF11901">
    <property type="entry name" value="DM9"/>
    <property type="match status" value="1"/>
</dbReference>
<name>A0A2A4JRY0_HELVI</name>
<proteinExistence type="predicted"/>
<dbReference type="AlphaFoldDB" id="A0A2A4JRY0"/>
<dbReference type="InterPro" id="IPR006616">
    <property type="entry name" value="DM9_repeat"/>
</dbReference>
<reference evidence="1" key="1">
    <citation type="submission" date="2017-09" db="EMBL/GenBank/DDBJ databases">
        <title>Contemporary evolution of a Lepidopteran species, Heliothis virescens, in response to modern agricultural practices.</title>
        <authorList>
            <person name="Fritz M.L."/>
            <person name="Deyonke A.M."/>
            <person name="Papanicolaou A."/>
            <person name="Micinski S."/>
            <person name="Westbrook J."/>
            <person name="Gould F."/>
        </authorList>
    </citation>
    <scope>NUCLEOTIDE SEQUENCE [LARGE SCALE GENOMIC DNA]</scope>
    <source>
        <strain evidence="1">HvINT-</strain>
        <tissue evidence="1">Whole body</tissue>
    </source>
</reference>
<evidence type="ECO:0000313" key="1">
    <source>
        <dbReference type="EMBL" id="PCG74797.1"/>
    </source>
</evidence>
<sequence>MKGTGAFVIYDTKRSPMTHICYTYLYQLDAKRRQLFSSHQTENMCGSYRWIPATLSQRSIPYDALHVGTDKDGDAIFAGRARHECDVLPANVIPNKNVCYVSWCGESILKEEFEVLVPATFSWQLSRAGEVPPGAVPTGVTGDGEKLYYGRVTHDGVTTPGKIQCSHGVCYYPDGAEERNSDEYEVLVLL</sequence>
<gene>
    <name evidence="1" type="ORF">B5V51_12733</name>
</gene>
<dbReference type="PANTHER" id="PTHR31649:SF1">
    <property type="entry name" value="FARNESOIC ACID O-METHYL TRANSFERASE DOMAIN-CONTAINING PROTEIN"/>
    <property type="match status" value="1"/>
</dbReference>
<comment type="caution">
    <text evidence="1">The sequence shown here is derived from an EMBL/GenBank/DDBJ whole genome shotgun (WGS) entry which is preliminary data.</text>
</comment>
<organism evidence="1">
    <name type="scientific">Heliothis virescens</name>
    <name type="common">Tobacco budworm moth</name>
    <dbReference type="NCBI Taxonomy" id="7102"/>
    <lineage>
        <taxon>Eukaryota</taxon>
        <taxon>Metazoa</taxon>
        <taxon>Ecdysozoa</taxon>
        <taxon>Arthropoda</taxon>
        <taxon>Hexapoda</taxon>
        <taxon>Insecta</taxon>
        <taxon>Pterygota</taxon>
        <taxon>Neoptera</taxon>
        <taxon>Endopterygota</taxon>
        <taxon>Lepidoptera</taxon>
        <taxon>Glossata</taxon>
        <taxon>Ditrysia</taxon>
        <taxon>Noctuoidea</taxon>
        <taxon>Noctuidae</taxon>
        <taxon>Heliothinae</taxon>
        <taxon>Heliothis</taxon>
    </lineage>
</organism>
<dbReference type="PANTHER" id="PTHR31649">
    <property type="entry name" value="AGAP009604-PA"/>
    <property type="match status" value="1"/>
</dbReference>
<dbReference type="EMBL" id="NWSH01000685">
    <property type="protein sequence ID" value="PCG74797.1"/>
    <property type="molecule type" value="Genomic_DNA"/>
</dbReference>
<dbReference type="SMART" id="SM00696">
    <property type="entry name" value="DM9"/>
    <property type="match status" value="2"/>
</dbReference>